<gene>
    <name evidence="2" type="ORF">JYP50_14605</name>
</gene>
<dbReference type="AlphaFoldDB" id="A0A939IN82"/>
<proteinExistence type="predicted"/>
<comment type="caution">
    <text evidence="2">The sequence shown here is derived from an EMBL/GenBank/DDBJ whole genome shotgun (WGS) entry which is preliminary data.</text>
</comment>
<dbReference type="InterPro" id="IPR051043">
    <property type="entry name" value="Sulfatase_Mod_Factor_Kinase"/>
</dbReference>
<accession>A0A939IN82</accession>
<sequence length="267" mass="28932">MTLKQVHVTILFIFAICTGLVRADEYFSGQEFTEKLKSGGDGPTMIVLPRGKFVIGGGKAGPDGAGEITIDYPLALATTETTRAQYRHFLAATLSAALRTFPEGGDDLPVTGISWDDAEAYATWLSRETGHYYRLPSSSEWEYAARAGSQQLYSWGDEAGDKRANCMNCGTSLDGQVAPVGGFAANGWGLYDMHGNVWEWTKDCIDANSAPPANGMPQLFGNCELRELRGGSAQSDAWSIRATARASAPRKTRMADVGFRIAREIQE</sequence>
<name>A0A939IN82_9GAMM</name>
<dbReference type="Pfam" id="PF03781">
    <property type="entry name" value="FGE-sulfatase"/>
    <property type="match status" value="1"/>
</dbReference>
<dbReference type="SUPFAM" id="SSF56436">
    <property type="entry name" value="C-type lectin-like"/>
    <property type="match status" value="1"/>
</dbReference>
<dbReference type="InterPro" id="IPR005532">
    <property type="entry name" value="SUMF_dom"/>
</dbReference>
<organism evidence="2 3">
    <name type="scientific">Parahaliea mediterranea</name>
    <dbReference type="NCBI Taxonomy" id="651086"/>
    <lineage>
        <taxon>Bacteria</taxon>
        <taxon>Pseudomonadati</taxon>
        <taxon>Pseudomonadota</taxon>
        <taxon>Gammaproteobacteria</taxon>
        <taxon>Cellvibrionales</taxon>
        <taxon>Halieaceae</taxon>
        <taxon>Parahaliea</taxon>
    </lineage>
</organism>
<dbReference type="RefSeq" id="WP_206561284.1">
    <property type="nucleotide sequence ID" value="NZ_JAFKCZ010000010.1"/>
</dbReference>
<feature type="domain" description="Sulfatase-modifying factor enzyme-like" evidence="1">
    <location>
        <begin position="43"/>
        <end position="263"/>
    </location>
</feature>
<dbReference type="EMBL" id="JAFKCZ010000010">
    <property type="protein sequence ID" value="MBN7797838.1"/>
    <property type="molecule type" value="Genomic_DNA"/>
</dbReference>
<evidence type="ECO:0000259" key="1">
    <source>
        <dbReference type="Pfam" id="PF03781"/>
    </source>
</evidence>
<evidence type="ECO:0000313" key="3">
    <source>
        <dbReference type="Proteomes" id="UP000664303"/>
    </source>
</evidence>
<reference evidence="2" key="1">
    <citation type="submission" date="2021-02" db="EMBL/GenBank/DDBJ databases">
        <title>PHA producing bacteria isolated from coastal sediment in Guangdong, Shenzhen.</title>
        <authorList>
            <person name="Zheng W."/>
            <person name="Yu S."/>
            <person name="Huang Y."/>
        </authorList>
    </citation>
    <scope>NUCLEOTIDE SEQUENCE</scope>
    <source>
        <strain evidence="2">TN14-10</strain>
    </source>
</reference>
<protein>
    <submittedName>
        <fullName evidence="2">SUMF1/EgtB/PvdO family nonheme iron enzyme</fullName>
    </submittedName>
</protein>
<dbReference type="PANTHER" id="PTHR23150:SF35">
    <property type="entry name" value="BLL6746 PROTEIN"/>
    <property type="match status" value="1"/>
</dbReference>
<dbReference type="Gene3D" id="3.90.1580.10">
    <property type="entry name" value="paralog of FGE (formylglycine-generating enzyme)"/>
    <property type="match status" value="1"/>
</dbReference>
<dbReference type="Proteomes" id="UP000664303">
    <property type="component" value="Unassembled WGS sequence"/>
</dbReference>
<evidence type="ECO:0000313" key="2">
    <source>
        <dbReference type="EMBL" id="MBN7797838.1"/>
    </source>
</evidence>
<keyword evidence="3" id="KW-1185">Reference proteome</keyword>
<dbReference type="InterPro" id="IPR016187">
    <property type="entry name" value="CTDL_fold"/>
</dbReference>
<dbReference type="InterPro" id="IPR042095">
    <property type="entry name" value="SUMF_sf"/>
</dbReference>
<dbReference type="PANTHER" id="PTHR23150">
    <property type="entry name" value="SULFATASE MODIFYING FACTOR 1, 2"/>
    <property type="match status" value="1"/>
</dbReference>
<dbReference type="GO" id="GO:0120147">
    <property type="term" value="F:formylglycine-generating oxidase activity"/>
    <property type="evidence" value="ECO:0007669"/>
    <property type="project" value="TreeGrafter"/>
</dbReference>